<reference evidence="9 10" key="1">
    <citation type="submission" date="2019-07" db="EMBL/GenBank/DDBJ databases">
        <title>The First High-Quality Draft Genome Sequence of the Causal Agent of the Current Panama Disease Epidemic.</title>
        <authorList>
            <person name="Warmington R.J."/>
            <person name="Kay W."/>
            <person name="Jeffries A."/>
            <person name="Bebber D."/>
            <person name="Moore K."/>
            <person name="Studholme D.J."/>
        </authorList>
    </citation>
    <scope>NUCLEOTIDE SEQUENCE [LARGE SCALE GENOMIC DNA]</scope>
    <source>
        <strain evidence="9 10">TR4</strain>
    </source>
</reference>
<evidence type="ECO:0000259" key="8">
    <source>
        <dbReference type="PROSITE" id="PS50850"/>
    </source>
</evidence>
<feature type="domain" description="Major facilitator superfamily (MFS) profile" evidence="8">
    <location>
        <begin position="83"/>
        <end position="514"/>
    </location>
</feature>
<feature type="transmembrane region" description="Helical" evidence="7">
    <location>
        <begin position="242"/>
        <end position="268"/>
    </location>
</feature>
<evidence type="ECO:0000256" key="5">
    <source>
        <dbReference type="ARBA" id="ARBA00023180"/>
    </source>
</evidence>
<keyword evidence="3 7" id="KW-1133">Transmembrane helix</keyword>
<gene>
    <name evidence="9" type="ORF">FocTR4_00007983</name>
</gene>
<feature type="compositionally biased region" description="Low complexity" evidence="6">
    <location>
        <begin position="48"/>
        <end position="63"/>
    </location>
</feature>
<protein>
    <recommendedName>
        <fullName evidence="8">Major facilitator superfamily (MFS) profile domain-containing protein</fullName>
    </recommendedName>
</protein>
<name>A0A5C6SRZ8_FUSOC</name>
<feature type="transmembrane region" description="Helical" evidence="7">
    <location>
        <begin position="84"/>
        <end position="101"/>
    </location>
</feature>
<feature type="transmembrane region" description="Helical" evidence="7">
    <location>
        <begin position="419"/>
        <end position="443"/>
    </location>
</feature>
<evidence type="ECO:0000256" key="3">
    <source>
        <dbReference type="ARBA" id="ARBA00022989"/>
    </source>
</evidence>
<dbReference type="Gene3D" id="1.20.1250.20">
    <property type="entry name" value="MFS general substrate transporter like domains"/>
    <property type="match status" value="1"/>
</dbReference>
<evidence type="ECO:0000256" key="7">
    <source>
        <dbReference type="SAM" id="Phobius"/>
    </source>
</evidence>
<feature type="transmembrane region" description="Helical" evidence="7">
    <location>
        <begin position="455"/>
        <end position="475"/>
    </location>
</feature>
<dbReference type="GO" id="GO:0005886">
    <property type="term" value="C:plasma membrane"/>
    <property type="evidence" value="ECO:0007669"/>
    <property type="project" value="TreeGrafter"/>
</dbReference>
<evidence type="ECO:0000313" key="10">
    <source>
        <dbReference type="Proteomes" id="UP000321331"/>
    </source>
</evidence>
<feature type="transmembrane region" description="Helical" evidence="7">
    <location>
        <begin position="150"/>
        <end position="166"/>
    </location>
</feature>
<keyword evidence="4 7" id="KW-0472">Membrane</keyword>
<feature type="region of interest" description="Disordered" evidence="6">
    <location>
        <begin position="29"/>
        <end position="73"/>
    </location>
</feature>
<evidence type="ECO:0000256" key="1">
    <source>
        <dbReference type="ARBA" id="ARBA00004141"/>
    </source>
</evidence>
<evidence type="ECO:0000313" key="9">
    <source>
        <dbReference type="EMBL" id="TXC00709.1"/>
    </source>
</evidence>
<sequence>MWSYVQRRQIANQVRLDHQKDIESAEHVRPSLLKRSFSPPSNTRTSEEGSQQESSESRFQVQSAGEDDPLNPLNWSRSGRAKNVFIICFLVFTQCWAGSSISMGNSMASEEFHVSQVAENLSTAMFLFGVGTGALFAGPISETIGRNPTYLVATALYLCFVLGSAMTPTFGGQVVCRFLVGLSASATLTINGASVNDQFRPVKRALVFPIVAWANVAAPVIAPITGGWIVSNPNLGWRWTEWITLIISGAAFIVALFFLPETYFPLILSWKAKELRRITGDQRYTSQHEQKHSFWKQMKQTLPLPATFFLSEPVIIVLGLYLILLYILLFSFLSGFDYIFKHTYGLEPGYQGSCFAAIAAGATAFVLCGPGLYEWARQHTERVKGASIQPEFRLWPAIVTAPFLPISLFWLGWTNYSGISIWSGLGACFLFGIVLTSIYVSSYEYITDSYGQHSAIALGSITMSRYLIAGGMVMAARPMYEGIGVHWTMTLLGCIAMLLTPAPILFWKYGPQLRRRSPYATTDVQALEDELFRVIERNEFSASEVIQDTQTTDTADTRSDETESLSEIPQLPEGLSIPEDDPQVDSNSSHTNDYFIDQSEEGFMQLLKNGSPQYIDAYRVSSEQRYFELRVAFKESTEQRSGQLVHYWIPEATVQKFDNAAVCTYWHARLGADGGPVGRPYDEVDPQVLKIVGYKDRSQGDFWVQIVGDPVLHPDLIPTIEDWSEDPKEPESKALFRYRPTYMTVAEVQDKWPRQYQQWMNGTKCQENRKALQVLYGHRENPNHKRFEVSRLGFNWAPTWCDERVVHNSHPFALITYFKSDPKVRTGENNTSLIPPRIFKIVRWRRGEDGQLFFIYQKIGESELEDDLEERDLKGIEKLDKKMLSIYRKKNRL</sequence>
<feature type="region of interest" description="Disordered" evidence="6">
    <location>
        <begin position="543"/>
        <end position="592"/>
    </location>
</feature>
<dbReference type="PROSITE" id="PS50850">
    <property type="entry name" value="MFS"/>
    <property type="match status" value="1"/>
</dbReference>
<accession>A0A5C6SRZ8</accession>
<dbReference type="InterPro" id="IPR011701">
    <property type="entry name" value="MFS"/>
</dbReference>
<dbReference type="AlphaFoldDB" id="A0A5C6SRZ8"/>
<organism evidence="9 10">
    <name type="scientific">Fusarium oxysporum f. sp. cubense</name>
    <dbReference type="NCBI Taxonomy" id="61366"/>
    <lineage>
        <taxon>Eukaryota</taxon>
        <taxon>Fungi</taxon>
        <taxon>Dikarya</taxon>
        <taxon>Ascomycota</taxon>
        <taxon>Pezizomycotina</taxon>
        <taxon>Sordariomycetes</taxon>
        <taxon>Hypocreomycetidae</taxon>
        <taxon>Hypocreales</taxon>
        <taxon>Nectriaceae</taxon>
        <taxon>Fusarium</taxon>
        <taxon>Fusarium oxysporum species complex</taxon>
    </lineage>
</organism>
<feature type="transmembrane region" description="Helical" evidence="7">
    <location>
        <begin position="350"/>
        <end position="373"/>
    </location>
</feature>
<dbReference type="InterPro" id="IPR020846">
    <property type="entry name" value="MFS_dom"/>
</dbReference>
<proteinExistence type="predicted"/>
<feature type="transmembrane region" description="Helical" evidence="7">
    <location>
        <begin position="121"/>
        <end position="138"/>
    </location>
</feature>
<feature type="transmembrane region" description="Helical" evidence="7">
    <location>
        <begin position="394"/>
        <end position="413"/>
    </location>
</feature>
<evidence type="ECO:0000256" key="4">
    <source>
        <dbReference type="ARBA" id="ARBA00023136"/>
    </source>
</evidence>
<evidence type="ECO:0000256" key="2">
    <source>
        <dbReference type="ARBA" id="ARBA00022692"/>
    </source>
</evidence>
<dbReference type="CDD" id="cd17323">
    <property type="entry name" value="MFS_Tpo1_MDR_like"/>
    <property type="match status" value="1"/>
</dbReference>
<feature type="transmembrane region" description="Helical" evidence="7">
    <location>
        <begin position="205"/>
        <end position="230"/>
    </location>
</feature>
<feature type="transmembrane region" description="Helical" evidence="7">
    <location>
        <begin position="172"/>
        <end position="193"/>
    </location>
</feature>
<dbReference type="Pfam" id="PF07690">
    <property type="entry name" value="MFS_1"/>
    <property type="match status" value="1"/>
</dbReference>
<dbReference type="SUPFAM" id="SSF103473">
    <property type="entry name" value="MFS general substrate transporter"/>
    <property type="match status" value="1"/>
</dbReference>
<feature type="transmembrane region" description="Helical" evidence="7">
    <location>
        <begin position="306"/>
        <end position="330"/>
    </location>
</feature>
<comment type="subcellular location">
    <subcellularLocation>
        <location evidence="1">Membrane</location>
        <topology evidence="1">Multi-pass membrane protein</topology>
    </subcellularLocation>
</comment>
<comment type="caution">
    <text evidence="9">The sequence shown here is derived from an EMBL/GenBank/DDBJ whole genome shotgun (WGS) entry which is preliminary data.</text>
</comment>
<feature type="transmembrane region" description="Helical" evidence="7">
    <location>
        <begin position="487"/>
        <end position="507"/>
    </location>
</feature>
<dbReference type="Proteomes" id="UP000321331">
    <property type="component" value="Unassembled WGS sequence"/>
</dbReference>
<dbReference type="GO" id="GO:0022857">
    <property type="term" value="F:transmembrane transporter activity"/>
    <property type="evidence" value="ECO:0007669"/>
    <property type="project" value="InterPro"/>
</dbReference>
<dbReference type="EMBL" id="VMNF01000009">
    <property type="protein sequence ID" value="TXC00709.1"/>
    <property type="molecule type" value="Genomic_DNA"/>
</dbReference>
<keyword evidence="2 7" id="KW-0812">Transmembrane</keyword>
<evidence type="ECO:0000256" key="6">
    <source>
        <dbReference type="SAM" id="MobiDB-lite"/>
    </source>
</evidence>
<dbReference type="PANTHER" id="PTHR23502">
    <property type="entry name" value="MAJOR FACILITATOR SUPERFAMILY"/>
    <property type="match status" value="1"/>
</dbReference>
<dbReference type="PANTHER" id="PTHR23502:SF188">
    <property type="entry name" value="MAJOR FACILITATOR SUPERFAMILY (MFS) PROFILE DOMAIN-CONTAINING PROTEIN"/>
    <property type="match status" value="1"/>
</dbReference>
<dbReference type="InterPro" id="IPR036259">
    <property type="entry name" value="MFS_trans_sf"/>
</dbReference>
<keyword evidence="5" id="KW-0325">Glycoprotein</keyword>